<feature type="transmembrane region" description="Helical" evidence="6">
    <location>
        <begin position="6"/>
        <end position="23"/>
    </location>
</feature>
<keyword evidence="6" id="KW-1133">Transmembrane helix</keyword>
<evidence type="ECO:0000313" key="8">
    <source>
        <dbReference type="EMBL" id="QSE97174.1"/>
    </source>
</evidence>
<feature type="transmembrane region" description="Helical" evidence="6">
    <location>
        <begin position="293"/>
        <end position="313"/>
    </location>
</feature>
<dbReference type="Gene3D" id="3.90.550.10">
    <property type="entry name" value="Spore Coat Polysaccharide Biosynthesis Protein SpsA, Chain A"/>
    <property type="match status" value="1"/>
</dbReference>
<evidence type="ECO:0000259" key="7">
    <source>
        <dbReference type="Pfam" id="PF00535"/>
    </source>
</evidence>
<dbReference type="PANTHER" id="PTHR43646:SF2">
    <property type="entry name" value="GLYCOSYLTRANSFERASE 2-LIKE DOMAIN-CONTAINING PROTEIN"/>
    <property type="match status" value="1"/>
</dbReference>
<evidence type="ECO:0000256" key="4">
    <source>
        <dbReference type="ARBA" id="ARBA00022679"/>
    </source>
</evidence>
<feature type="transmembrane region" description="Helical" evidence="6">
    <location>
        <begin position="265"/>
        <end position="287"/>
    </location>
</feature>
<keyword evidence="2" id="KW-1003">Cell membrane</keyword>
<comment type="subcellular location">
    <subcellularLocation>
        <location evidence="1">Cell membrane</location>
    </subcellularLocation>
</comment>
<sequence>MIYFLIGIASLALLVDICLLVLWKDDTLSDTTAPLKKVSVLIAARNEAANIKACLQSLIRQDYPNELVQILVGDDQSEDETYQLAKDELQHNSNSKVLKIERNVGHQKGKANVLAQLANQASGDVFLITDADMQLPASWVRSMVGSLKNEGIVTGVTYVEGNNYQSIDWIFSLGIIKVLKDVGQPVTTMGNNMMITKKAYQAVGGYESIPFSITEDFELFKHVRNKGFDIVQLFNPAVLGKTKPVSGFINLLNQRKRWMKGAVQLPKLIVLLLLVQALYFPALILLISYNLQLGLSLMIIKILFQTFFILRCLNSLELKYSFGQLIIYEFYSIIVSLSSAIYYLLPAKVSWKGRKY</sequence>
<feature type="domain" description="Glycosyltransferase 2-like" evidence="7">
    <location>
        <begin position="39"/>
        <end position="166"/>
    </location>
</feature>
<dbReference type="KEGG" id="fuv:JR347_16520"/>
<evidence type="ECO:0000313" key="9">
    <source>
        <dbReference type="Proteomes" id="UP000662783"/>
    </source>
</evidence>
<dbReference type="Proteomes" id="UP000662783">
    <property type="component" value="Chromosome"/>
</dbReference>
<gene>
    <name evidence="8" type="ORF">JR347_16520</name>
</gene>
<name>A0A974WG31_9BACT</name>
<organism evidence="8 9">
    <name type="scientific">Fulvivirga lutea</name>
    <dbReference type="NCBI Taxonomy" id="2810512"/>
    <lineage>
        <taxon>Bacteria</taxon>
        <taxon>Pseudomonadati</taxon>
        <taxon>Bacteroidota</taxon>
        <taxon>Cytophagia</taxon>
        <taxon>Cytophagales</taxon>
        <taxon>Fulvivirgaceae</taxon>
        <taxon>Fulvivirga</taxon>
    </lineage>
</organism>
<keyword evidence="4" id="KW-0808">Transferase</keyword>
<reference evidence="8" key="1">
    <citation type="submission" date="2021-02" db="EMBL/GenBank/DDBJ databases">
        <title>Fulvivirga sp. S481 isolated from sea water.</title>
        <authorList>
            <person name="Bae S.S."/>
            <person name="Baek K."/>
        </authorList>
    </citation>
    <scope>NUCLEOTIDE SEQUENCE</scope>
    <source>
        <strain evidence="8">S481</strain>
    </source>
</reference>
<dbReference type="RefSeq" id="WP_205721687.1">
    <property type="nucleotide sequence ID" value="NZ_CP070608.1"/>
</dbReference>
<dbReference type="InterPro" id="IPR001173">
    <property type="entry name" value="Glyco_trans_2-like"/>
</dbReference>
<feature type="transmembrane region" description="Helical" evidence="6">
    <location>
        <begin position="325"/>
        <end position="345"/>
    </location>
</feature>
<dbReference type="Pfam" id="PF00535">
    <property type="entry name" value="Glycos_transf_2"/>
    <property type="match status" value="1"/>
</dbReference>
<dbReference type="AlphaFoldDB" id="A0A974WG31"/>
<keyword evidence="3" id="KW-0328">Glycosyltransferase</keyword>
<keyword evidence="6" id="KW-0812">Transmembrane</keyword>
<evidence type="ECO:0000256" key="6">
    <source>
        <dbReference type="SAM" id="Phobius"/>
    </source>
</evidence>
<dbReference type="EMBL" id="CP070608">
    <property type="protein sequence ID" value="QSE97174.1"/>
    <property type="molecule type" value="Genomic_DNA"/>
</dbReference>
<evidence type="ECO:0000256" key="3">
    <source>
        <dbReference type="ARBA" id="ARBA00022676"/>
    </source>
</evidence>
<dbReference type="InterPro" id="IPR029044">
    <property type="entry name" value="Nucleotide-diphossugar_trans"/>
</dbReference>
<evidence type="ECO:0000256" key="5">
    <source>
        <dbReference type="ARBA" id="ARBA00023136"/>
    </source>
</evidence>
<evidence type="ECO:0000256" key="2">
    <source>
        <dbReference type="ARBA" id="ARBA00022475"/>
    </source>
</evidence>
<keyword evidence="5 6" id="KW-0472">Membrane</keyword>
<dbReference type="GO" id="GO:0005886">
    <property type="term" value="C:plasma membrane"/>
    <property type="evidence" value="ECO:0007669"/>
    <property type="project" value="UniProtKB-SubCell"/>
</dbReference>
<keyword evidence="9" id="KW-1185">Reference proteome</keyword>
<evidence type="ECO:0000256" key="1">
    <source>
        <dbReference type="ARBA" id="ARBA00004236"/>
    </source>
</evidence>
<dbReference type="PANTHER" id="PTHR43646">
    <property type="entry name" value="GLYCOSYLTRANSFERASE"/>
    <property type="match status" value="1"/>
</dbReference>
<dbReference type="SUPFAM" id="SSF53448">
    <property type="entry name" value="Nucleotide-diphospho-sugar transferases"/>
    <property type="match status" value="1"/>
</dbReference>
<proteinExistence type="predicted"/>
<accession>A0A974WG31</accession>
<protein>
    <submittedName>
        <fullName evidence="8">Glycosyltransferase</fullName>
    </submittedName>
</protein>
<dbReference type="GO" id="GO:0016757">
    <property type="term" value="F:glycosyltransferase activity"/>
    <property type="evidence" value="ECO:0007669"/>
    <property type="project" value="UniProtKB-KW"/>
</dbReference>